<feature type="domain" description="YCII-related" evidence="2">
    <location>
        <begin position="18"/>
        <end position="79"/>
    </location>
</feature>
<dbReference type="EMBL" id="ADVG01000003">
    <property type="protein sequence ID" value="EFH85278.1"/>
    <property type="molecule type" value="Genomic_DNA"/>
</dbReference>
<accession>D6TUV2</accession>
<comment type="caution">
    <text evidence="3">The sequence shown here is derived from an EMBL/GenBank/DDBJ whole genome shotgun (WGS) entry which is preliminary data.</text>
</comment>
<gene>
    <name evidence="3" type="ORF">Krac_6461</name>
</gene>
<dbReference type="eggNOG" id="COG2350">
    <property type="taxonomic scope" value="Bacteria"/>
</dbReference>
<protein>
    <submittedName>
        <fullName evidence="3">YCII-related protein</fullName>
    </submittedName>
</protein>
<dbReference type="STRING" id="485913.Krac_6461"/>
<dbReference type="OrthoDB" id="283921at2"/>
<dbReference type="InterPro" id="IPR005545">
    <property type="entry name" value="YCII"/>
</dbReference>
<evidence type="ECO:0000313" key="4">
    <source>
        <dbReference type="Proteomes" id="UP000004508"/>
    </source>
</evidence>
<name>D6TUV2_KTERA</name>
<dbReference type="Gene3D" id="3.30.70.1060">
    <property type="entry name" value="Dimeric alpha+beta barrel"/>
    <property type="match status" value="1"/>
</dbReference>
<dbReference type="Proteomes" id="UP000004508">
    <property type="component" value="Unassembled WGS sequence"/>
</dbReference>
<evidence type="ECO:0000313" key="3">
    <source>
        <dbReference type="EMBL" id="EFH85278.1"/>
    </source>
</evidence>
<proteinExistence type="inferred from homology"/>
<sequence length="112" mass="12741">MFVVIYTHGPAWQTGKTVSEQPFYREHGRYMKQFFMARKLLLGGPFLDNQGGLGILDVASEAQAREIVVHDPAVLERVFEPHLHLWHAYFNQYQAQSAPSGKSPSGEREVLQ</sequence>
<dbReference type="AlphaFoldDB" id="D6TUV2"/>
<dbReference type="SUPFAM" id="SSF54909">
    <property type="entry name" value="Dimeric alpha+beta barrel"/>
    <property type="match status" value="1"/>
</dbReference>
<dbReference type="InParanoid" id="D6TUV2"/>
<reference evidence="3 4" key="1">
    <citation type="journal article" date="2011" name="Stand. Genomic Sci.">
        <title>Non-contiguous finished genome sequence and contextual data of the filamentous soil bacterium Ktedonobacter racemifer type strain (SOSP1-21).</title>
        <authorList>
            <person name="Chang Y.J."/>
            <person name="Land M."/>
            <person name="Hauser L."/>
            <person name="Chertkov O."/>
            <person name="Del Rio T.G."/>
            <person name="Nolan M."/>
            <person name="Copeland A."/>
            <person name="Tice H."/>
            <person name="Cheng J.F."/>
            <person name="Lucas S."/>
            <person name="Han C."/>
            <person name="Goodwin L."/>
            <person name="Pitluck S."/>
            <person name="Ivanova N."/>
            <person name="Ovchinikova G."/>
            <person name="Pati A."/>
            <person name="Chen A."/>
            <person name="Palaniappan K."/>
            <person name="Mavromatis K."/>
            <person name="Liolios K."/>
            <person name="Brettin T."/>
            <person name="Fiebig A."/>
            <person name="Rohde M."/>
            <person name="Abt B."/>
            <person name="Goker M."/>
            <person name="Detter J.C."/>
            <person name="Woyke T."/>
            <person name="Bristow J."/>
            <person name="Eisen J.A."/>
            <person name="Markowitz V."/>
            <person name="Hugenholtz P."/>
            <person name="Kyrpides N.C."/>
            <person name="Klenk H.P."/>
            <person name="Lapidus A."/>
        </authorList>
    </citation>
    <scope>NUCLEOTIDE SEQUENCE [LARGE SCALE GENOMIC DNA]</scope>
    <source>
        <strain evidence="4">DSM 44963</strain>
    </source>
</reference>
<comment type="similarity">
    <text evidence="1">Belongs to the YciI family.</text>
</comment>
<evidence type="ECO:0000256" key="1">
    <source>
        <dbReference type="ARBA" id="ARBA00007689"/>
    </source>
</evidence>
<dbReference type="Pfam" id="PF03795">
    <property type="entry name" value="YCII"/>
    <property type="match status" value="1"/>
</dbReference>
<keyword evidence="4" id="KW-1185">Reference proteome</keyword>
<evidence type="ECO:0000259" key="2">
    <source>
        <dbReference type="Pfam" id="PF03795"/>
    </source>
</evidence>
<organism evidence="3 4">
    <name type="scientific">Ktedonobacter racemifer DSM 44963</name>
    <dbReference type="NCBI Taxonomy" id="485913"/>
    <lineage>
        <taxon>Bacteria</taxon>
        <taxon>Bacillati</taxon>
        <taxon>Chloroflexota</taxon>
        <taxon>Ktedonobacteria</taxon>
        <taxon>Ktedonobacterales</taxon>
        <taxon>Ktedonobacteraceae</taxon>
        <taxon>Ktedonobacter</taxon>
    </lineage>
</organism>
<dbReference type="RefSeq" id="WP_007917434.1">
    <property type="nucleotide sequence ID" value="NZ_ADVG01000003.1"/>
</dbReference>
<dbReference type="InterPro" id="IPR011008">
    <property type="entry name" value="Dimeric_a/b-barrel"/>
</dbReference>